<dbReference type="InterPro" id="IPR028098">
    <property type="entry name" value="Glyco_trans_4-like_N"/>
</dbReference>
<dbReference type="GO" id="GO:0016758">
    <property type="term" value="F:hexosyltransferase activity"/>
    <property type="evidence" value="ECO:0007669"/>
    <property type="project" value="TreeGrafter"/>
</dbReference>
<sequence length="374" mass="40067">MRRTLLITNDFPPRAGGIQSYVHSLAEHLPPSELVVYAPAWEGAEAFDADQDFEVVRHSTSLMVPSPTVARRARELIHTRRISALWYGAAAPLALLTPSLRTHGIVRAVASTHGHEVGWSMLPGSRQALRRIGATNDVITYISRYSRRRISAALGAGAALEYLPAGVDTSLFAPDPLARAEIRRRYGFGDKPVVACISRLVSRKGQDSLIRAMPMILDLVPDAQLLIVGDGPYRSYLEALVEASPAAANITLTGSVPWRDIPRHHAAADVFAMPCRTRGGGLDVEGLGIVFLEASASGVPVIAGDSGGAPEAVLPGVTGEVVSGTDVAALAHELVKLLRDKPSADAMGIAGRGWVGQRWNWERSAHRLADLLSR</sequence>
<dbReference type="SUPFAM" id="SSF53756">
    <property type="entry name" value="UDP-Glycosyltransferase/glycogen phosphorylase"/>
    <property type="match status" value="1"/>
</dbReference>
<feature type="domain" description="Glycosyltransferase subfamily 4-like N-terminal" evidence="4">
    <location>
        <begin position="16"/>
        <end position="170"/>
    </location>
</feature>
<evidence type="ECO:0000256" key="2">
    <source>
        <dbReference type="ARBA" id="ARBA00022679"/>
    </source>
</evidence>
<dbReference type="PANTHER" id="PTHR45947:SF3">
    <property type="entry name" value="SULFOQUINOVOSYL TRANSFERASE SQD2"/>
    <property type="match status" value="1"/>
</dbReference>
<dbReference type="EMBL" id="CP034170">
    <property type="protein sequence ID" value="AZI57787.1"/>
    <property type="molecule type" value="Genomic_DNA"/>
</dbReference>
<keyword evidence="2 5" id="KW-0808">Transferase</keyword>
<gene>
    <name evidence="5" type="ORF">EH165_06125</name>
</gene>
<dbReference type="AlphaFoldDB" id="A0A3G8ZLX8"/>
<dbReference type="GO" id="GO:1901137">
    <property type="term" value="P:carbohydrate derivative biosynthetic process"/>
    <property type="evidence" value="ECO:0007669"/>
    <property type="project" value="UniProtKB-ARBA"/>
</dbReference>
<dbReference type="Proteomes" id="UP000268084">
    <property type="component" value="Chromosome"/>
</dbReference>
<reference evidence="5 6" key="1">
    <citation type="submission" date="2018-11" db="EMBL/GenBank/DDBJ databases">
        <authorList>
            <person name="Da X."/>
        </authorList>
    </citation>
    <scope>NUCLEOTIDE SEQUENCE [LARGE SCALE GENOMIC DNA]</scope>
    <source>
        <strain evidence="5 6">S14-144</strain>
    </source>
</reference>
<reference evidence="5 6" key="2">
    <citation type="submission" date="2018-12" db="EMBL/GenBank/DDBJ databases">
        <title>Nakamurella antarcticus sp. nov., isolated from Antarctica South Shetland Islands soil.</title>
        <authorList>
            <person name="Peng F."/>
        </authorList>
    </citation>
    <scope>NUCLEOTIDE SEQUENCE [LARGE SCALE GENOMIC DNA]</scope>
    <source>
        <strain evidence="5 6">S14-144</strain>
    </source>
</reference>
<dbReference type="FunFam" id="3.40.50.2000:FF:000069">
    <property type="entry name" value="Alpha-(1-6)-phosphatidylinositol monomannoside mannosyltransferase"/>
    <property type="match status" value="1"/>
</dbReference>
<dbReference type="KEGG" id="nak:EH165_06125"/>
<dbReference type="Pfam" id="PF00534">
    <property type="entry name" value="Glycos_transf_1"/>
    <property type="match status" value="1"/>
</dbReference>
<proteinExistence type="predicted"/>
<dbReference type="Gene3D" id="3.40.50.2000">
    <property type="entry name" value="Glycogen Phosphorylase B"/>
    <property type="match status" value="2"/>
</dbReference>
<evidence type="ECO:0000259" key="4">
    <source>
        <dbReference type="Pfam" id="PF13439"/>
    </source>
</evidence>
<evidence type="ECO:0000256" key="1">
    <source>
        <dbReference type="ARBA" id="ARBA00022676"/>
    </source>
</evidence>
<dbReference type="OrthoDB" id="9808602at2"/>
<evidence type="ECO:0000259" key="3">
    <source>
        <dbReference type="Pfam" id="PF00534"/>
    </source>
</evidence>
<dbReference type="InterPro" id="IPR001296">
    <property type="entry name" value="Glyco_trans_1"/>
</dbReference>
<evidence type="ECO:0000313" key="5">
    <source>
        <dbReference type="EMBL" id="AZI57787.1"/>
    </source>
</evidence>
<feature type="domain" description="Glycosyl transferase family 1" evidence="3">
    <location>
        <begin position="179"/>
        <end position="353"/>
    </location>
</feature>
<accession>A0A3G8ZLX8</accession>
<evidence type="ECO:0000313" key="6">
    <source>
        <dbReference type="Proteomes" id="UP000268084"/>
    </source>
</evidence>
<organism evidence="5 6">
    <name type="scientific">Nakamurella antarctica</name>
    <dbReference type="NCBI Taxonomy" id="1902245"/>
    <lineage>
        <taxon>Bacteria</taxon>
        <taxon>Bacillati</taxon>
        <taxon>Actinomycetota</taxon>
        <taxon>Actinomycetes</taxon>
        <taxon>Nakamurellales</taxon>
        <taxon>Nakamurellaceae</taxon>
        <taxon>Nakamurella</taxon>
    </lineage>
</organism>
<keyword evidence="6" id="KW-1185">Reference proteome</keyword>
<keyword evidence="1" id="KW-0328">Glycosyltransferase</keyword>
<protein>
    <submittedName>
        <fullName evidence="5">Glycosyltransferase family 1 protein</fullName>
    </submittedName>
</protein>
<dbReference type="PANTHER" id="PTHR45947">
    <property type="entry name" value="SULFOQUINOVOSYL TRANSFERASE SQD2"/>
    <property type="match status" value="1"/>
</dbReference>
<dbReference type="Pfam" id="PF13439">
    <property type="entry name" value="Glyco_transf_4"/>
    <property type="match status" value="1"/>
</dbReference>
<dbReference type="RefSeq" id="WP_124798519.1">
    <property type="nucleotide sequence ID" value="NZ_CP034170.1"/>
</dbReference>
<name>A0A3G8ZLX8_9ACTN</name>
<dbReference type="CDD" id="cd03801">
    <property type="entry name" value="GT4_PimA-like"/>
    <property type="match status" value="1"/>
</dbReference>
<dbReference type="InterPro" id="IPR050194">
    <property type="entry name" value="Glycosyltransferase_grp1"/>
</dbReference>